<evidence type="ECO:0000313" key="2">
    <source>
        <dbReference type="EMBL" id="CAG8675546.1"/>
    </source>
</evidence>
<comment type="caution">
    <text evidence="2">The sequence shown here is derived from an EMBL/GenBank/DDBJ whole genome shotgun (WGS) entry which is preliminary data.</text>
</comment>
<evidence type="ECO:0000313" key="3">
    <source>
        <dbReference type="Proteomes" id="UP000789570"/>
    </source>
</evidence>
<feature type="signal peptide" evidence="1">
    <location>
        <begin position="1"/>
        <end position="22"/>
    </location>
</feature>
<evidence type="ECO:0000256" key="1">
    <source>
        <dbReference type="SAM" id="SignalP"/>
    </source>
</evidence>
<keyword evidence="1" id="KW-0732">Signal</keyword>
<accession>A0A9N9EES7</accession>
<name>A0A9N9EES7_9GLOM</name>
<organism evidence="2 3">
    <name type="scientific">Funneliformis caledonium</name>
    <dbReference type="NCBI Taxonomy" id="1117310"/>
    <lineage>
        <taxon>Eukaryota</taxon>
        <taxon>Fungi</taxon>
        <taxon>Fungi incertae sedis</taxon>
        <taxon>Mucoromycota</taxon>
        <taxon>Glomeromycotina</taxon>
        <taxon>Glomeromycetes</taxon>
        <taxon>Glomerales</taxon>
        <taxon>Glomeraceae</taxon>
        <taxon>Funneliformis</taxon>
    </lineage>
</organism>
<sequence>IMKVHIFMLIVVISAFSNVAFSAPFSNEKHSILAERQCPSCPCGVECCVDCADPICCG</sequence>
<feature type="chain" id="PRO_5040461788" evidence="1">
    <location>
        <begin position="23"/>
        <end position="58"/>
    </location>
</feature>
<dbReference type="AlphaFoldDB" id="A0A9N9EES7"/>
<gene>
    <name evidence="2" type="ORF">FCALED_LOCUS12231</name>
</gene>
<feature type="non-terminal residue" evidence="2">
    <location>
        <position position="1"/>
    </location>
</feature>
<proteinExistence type="predicted"/>
<reference evidence="2" key="1">
    <citation type="submission" date="2021-06" db="EMBL/GenBank/DDBJ databases">
        <authorList>
            <person name="Kallberg Y."/>
            <person name="Tangrot J."/>
            <person name="Rosling A."/>
        </authorList>
    </citation>
    <scope>NUCLEOTIDE SEQUENCE</scope>
    <source>
        <strain evidence="2">UK204</strain>
    </source>
</reference>
<keyword evidence="3" id="KW-1185">Reference proteome</keyword>
<dbReference type="Proteomes" id="UP000789570">
    <property type="component" value="Unassembled WGS sequence"/>
</dbReference>
<protein>
    <submittedName>
        <fullName evidence="2">5341_t:CDS:1</fullName>
    </submittedName>
</protein>
<dbReference type="EMBL" id="CAJVPQ010005781">
    <property type="protein sequence ID" value="CAG8675546.1"/>
    <property type="molecule type" value="Genomic_DNA"/>
</dbReference>